<accession>A0A813D0J1</accession>
<dbReference type="SUPFAM" id="SSF55060">
    <property type="entry name" value="GHMP Kinase, C-terminal domain"/>
    <property type="match status" value="1"/>
</dbReference>
<comment type="caution">
    <text evidence="8">The sequence shown here is derived from an EMBL/GenBank/DDBJ whole genome shotgun (WGS) entry which is preliminary data.</text>
</comment>
<dbReference type="InterPro" id="IPR039591">
    <property type="entry name" value="AP5M1"/>
</dbReference>
<evidence type="ECO:0000313" key="9">
    <source>
        <dbReference type="Proteomes" id="UP000654075"/>
    </source>
</evidence>
<dbReference type="PANTHER" id="PTHR16082:SF2">
    <property type="entry name" value="AP-5 COMPLEX SUBUNIT MU-1"/>
    <property type="match status" value="1"/>
</dbReference>
<evidence type="ECO:0000259" key="7">
    <source>
        <dbReference type="Pfam" id="PF08544"/>
    </source>
</evidence>
<dbReference type="GO" id="GO:0005770">
    <property type="term" value="C:late endosome"/>
    <property type="evidence" value="ECO:0007669"/>
    <property type="project" value="TreeGrafter"/>
</dbReference>
<keyword evidence="2" id="KW-0813">Transport</keyword>
<dbReference type="PANTHER" id="PTHR16082">
    <property type="entry name" value="AP-5 COMPLEX SUBUNIT MU-1"/>
    <property type="match status" value="1"/>
</dbReference>
<feature type="compositionally biased region" description="Gly residues" evidence="6">
    <location>
        <begin position="158"/>
        <end position="167"/>
    </location>
</feature>
<evidence type="ECO:0000256" key="1">
    <source>
        <dbReference type="ARBA" id="ARBA00005324"/>
    </source>
</evidence>
<evidence type="ECO:0000256" key="4">
    <source>
        <dbReference type="ARBA" id="ARBA00023136"/>
    </source>
</evidence>
<sequence>MACHLRGLWIFHMETEVRLLTSRRFPTVERRLQRLQGEDYVALPCDEGINSLFISEVLQEEEDHKLPPGLPEPFHEDFRNGSFSWDPQEERRAEKLWPMGPVTALMKGRIWPVVFLHKKGFYLVTAVALMDRPAFSAGKGKGGSAEGATPGLQSDGAAAGGPAIGKGGADKDRARALELPQVTAAFAVLEDICDFIPASLSISDVAGISELQYYIRNALPFGSPVNTNFHLLRMVRHGFPNSRDDDTSQRSPAWKPYLYKGKSKVTLSIVETINCTLYGKPEYEDECFINGVVYCCADVIGVPEVCVPISFQGPGGASQQQVSQDQGEKGDEKELGAGGAIAGAVAKAADSVHLGAPPEISVHNCAHIVGGIRAINEDSFKVSCLPPTGPFVLCRYRFPQSPIIPIRGFYQLKELSPVEFRLLLQVFENERVHDGIKALKANDMITLGRYMSGSHRSSKEDFGNSSKELNVMVACAQGIHGFLGGRLMGGGFGGSTINLVREGYAESFSKELAHRYEAQTGIKPAVLICQPGDGATGEPLA</sequence>
<comment type="similarity">
    <text evidence="1">Belongs to the adaptor complexes medium subunit family.</text>
</comment>
<dbReference type="InterPro" id="IPR036554">
    <property type="entry name" value="GHMP_kinase_C_sf"/>
</dbReference>
<evidence type="ECO:0000313" key="8">
    <source>
        <dbReference type="EMBL" id="CAE8581716.1"/>
    </source>
</evidence>
<keyword evidence="3" id="KW-0653">Protein transport</keyword>
<dbReference type="GO" id="GO:0015031">
    <property type="term" value="P:protein transport"/>
    <property type="evidence" value="ECO:0007669"/>
    <property type="project" value="UniProtKB-KW"/>
</dbReference>
<evidence type="ECO:0000256" key="2">
    <source>
        <dbReference type="ARBA" id="ARBA00022448"/>
    </source>
</evidence>
<comment type="subcellular location">
    <subcellularLocation>
        <location evidence="5">Endomembrane system</location>
        <topology evidence="5">Peripheral membrane protein</topology>
        <orientation evidence="5">Cytoplasmic side</orientation>
    </subcellularLocation>
</comment>
<evidence type="ECO:0000256" key="3">
    <source>
        <dbReference type="ARBA" id="ARBA00022927"/>
    </source>
</evidence>
<dbReference type="Proteomes" id="UP000654075">
    <property type="component" value="Unassembled WGS sequence"/>
</dbReference>
<organism evidence="8 9">
    <name type="scientific">Polarella glacialis</name>
    <name type="common">Dinoflagellate</name>
    <dbReference type="NCBI Taxonomy" id="89957"/>
    <lineage>
        <taxon>Eukaryota</taxon>
        <taxon>Sar</taxon>
        <taxon>Alveolata</taxon>
        <taxon>Dinophyceae</taxon>
        <taxon>Suessiales</taxon>
        <taxon>Suessiaceae</taxon>
        <taxon>Polarella</taxon>
    </lineage>
</organism>
<dbReference type="AlphaFoldDB" id="A0A813D0J1"/>
<dbReference type="GO" id="GO:0005829">
    <property type="term" value="C:cytosol"/>
    <property type="evidence" value="ECO:0007669"/>
    <property type="project" value="TreeGrafter"/>
</dbReference>
<keyword evidence="9" id="KW-1185">Reference proteome</keyword>
<dbReference type="GO" id="GO:0016197">
    <property type="term" value="P:endosomal transport"/>
    <property type="evidence" value="ECO:0007669"/>
    <property type="project" value="TreeGrafter"/>
</dbReference>
<protein>
    <recommendedName>
        <fullName evidence="7">GHMP kinase C-terminal domain-containing protein</fullName>
    </recommendedName>
</protein>
<evidence type="ECO:0000256" key="5">
    <source>
        <dbReference type="ARBA" id="ARBA00029433"/>
    </source>
</evidence>
<dbReference type="OMA" id="KEHPTDY"/>
<reference evidence="8" key="1">
    <citation type="submission" date="2021-02" db="EMBL/GenBank/DDBJ databases">
        <authorList>
            <person name="Dougan E. K."/>
            <person name="Rhodes N."/>
            <person name="Thang M."/>
            <person name="Chan C."/>
        </authorList>
    </citation>
    <scope>NUCLEOTIDE SEQUENCE</scope>
</reference>
<dbReference type="OrthoDB" id="1877176at2759"/>
<dbReference type="GO" id="GO:0030119">
    <property type="term" value="C:AP-type membrane coat adaptor complex"/>
    <property type="evidence" value="ECO:0007669"/>
    <property type="project" value="TreeGrafter"/>
</dbReference>
<feature type="domain" description="GHMP kinase C-terminal" evidence="7">
    <location>
        <begin position="436"/>
        <end position="516"/>
    </location>
</feature>
<feature type="region of interest" description="Disordered" evidence="6">
    <location>
        <begin position="138"/>
        <end position="169"/>
    </location>
</feature>
<dbReference type="SUPFAM" id="SSF49447">
    <property type="entry name" value="Second domain of Mu2 adaptin subunit (ap50) of ap2 adaptor"/>
    <property type="match status" value="1"/>
</dbReference>
<dbReference type="InterPro" id="IPR036168">
    <property type="entry name" value="AP2_Mu_C_sf"/>
</dbReference>
<dbReference type="GO" id="GO:0005764">
    <property type="term" value="C:lysosome"/>
    <property type="evidence" value="ECO:0007669"/>
    <property type="project" value="TreeGrafter"/>
</dbReference>
<dbReference type="EMBL" id="CAJNNV010000176">
    <property type="protein sequence ID" value="CAE8581716.1"/>
    <property type="molecule type" value="Genomic_DNA"/>
</dbReference>
<dbReference type="Gene3D" id="3.30.70.890">
    <property type="entry name" value="GHMP kinase, C-terminal domain"/>
    <property type="match status" value="1"/>
</dbReference>
<name>A0A813D0J1_POLGL</name>
<gene>
    <name evidence="8" type="ORF">PGLA1383_LOCUS729</name>
</gene>
<keyword evidence="4" id="KW-0472">Membrane</keyword>
<dbReference type="InterPro" id="IPR013750">
    <property type="entry name" value="GHMP_kinase_C_dom"/>
</dbReference>
<dbReference type="Pfam" id="PF08544">
    <property type="entry name" value="GHMP_kinases_C"/>
    <property type="match status" value="1"/>
</dbReference>
<evidence type="ECO:0000256" key="6">
    <source>
        <dbReference type="SAM" id="MobiDB-lite"/>
    </source>
</evidence>
<proteinExistence type="inferred from homology"/>